<dbReference type="InterPro" id="IPR020845">
    <property type="entry name" value="AMP-binding_CS"/>
</dbReference>
<reference evidence="6" key="1">
    <citation type="journal article" date="2020" name="Fungal Divers.">
        <title>Resolving the Mortierellaceae phylogeny through synthesis of multi-gene phylogenetics and phylogenomics.</title>
        <authorList>
            <person name="Vandepol N."/>
            <person name="Liber J."/>
            <person name="Desiro A."/>
            <person name="Na H."/>
            <person name="Kennedy M."/>
            <person name="Barry K."/>
            <person name="Grigoriev I.V."/>
            <person name="Miller A.N."/>
            <person name="O'Donnell K."/>
            <person name="Stajich J.E."/>
            <person name="Bonito G."/>
        </authorList>
    </citation>
    <scope>NUCLEOTIDE SEQUENCE</scope>
    <source>
        <strain evidence="6">CK1249</strain>
    </source>
</reference>
<evidence type="ECO:0000256" key="4">
    <source>
        <dbReference type="ARBA" id="ARBA00029454"/>
    </source>
</evidence>
<dbReference type="InterPro" id="IPR045851">
    <property type="entry name" value="AMP-bd_C_sf"/>
</dbReference>
<dbReference type="EMBL" id="JAAAHY010002872">
    <property type="protein sequence ID" value="KAF9943801.1"/>
    <property type="molecule type" value="Genomic_DNA"/>
</dbReference>
<dbReference type="GO" id="GO:0031177">
    <property type="term" value="F:phosphopantetheine binding"/>
    <property type="evidence" value="ECO:0007669"/>
    <property type="project" value="TreeGrafter"/>
</dbReference>
<dbReference type="GO" id="GO:0072330">
    <property type="term" value="P:monocarboxylic acid biosynthetic process"/>
    <property type="evidence" value="ECO:0007669"/>
    <property type="project" value="UniProtKB-ARBA"/>
</dbReference>
<dbReference type="Pfam" id="PF00550">
    <property type="entry name" value="PP-binding"/>
    <property type="match status" value="1"/>
</dbReference>
<dbReference type="Pfam" id="PF13193">
    <property type="entry name" value="AMP-binding_C"/>
    <property type="match status" value="1"/>
</dbReference>
<dbReference type="Gene3D" id="3.40.50.980">
    <property type="match status" value="2"/>
</dbReference>
<dbReference type="FunFam" id="2.30.38.10:FF:000001">
    <property type="entry name" value="Non-ribosomal peptide synthetase PvdI"/>
    <property type="match status" value="1"/>
</dbReference>
<dbReference type="PROSITE" id="PS50075">
    <property type="entry name" value="CARRIER"/>
    <property type="match status" value="1"/>
</dbReference>
<gene>
    <name evidence="6" type="ORF">BGZ70_005411</name>
</gene>
<dbReference type="SUPFAM" id="SSF56801">
    <property type="entry name" value="Acetyl-CoA synthetase-like"/>
    <property type="match status" value="1"/>
</dbReference>
<organism evidence="6 7">
    <name type="scientific">Mortierella alpina</name>
    <name type="common">Oleaginous fungus</name>
    <name type="synonym">Mortierella renispora</name>
    <dbReference type="NCBI Taxonomy" id="64518"/>
    <lineage>
        <taxon>Eukaryota</taxon>
        <taxon>Fungi</taxon>
        <taxon>Fungi incertae sedis</taxon>
        <taxon>Mucoromycota</taxon>
        <taxon>Mortierellomycotina</taxon>
        <taxon>Mortierellomycetes</taxon>
        <taxon>Mortierellales</taxon>
        <taxon>Mortierellaceae</taxon>
        <taxon>Mortierella</taxon>
    </lineage>
</organism>
<evidence type="ECO:0000256" key="1">
    <source>
        <dbReference type="ARBA" id="ARBA00022450"/>
    </source>
</evidence>
<evidence type="ECO:0000313" key="6">
    <source>
        <dbReference type="EMBL" id="KAF9943801.1"/>
    </source>
</evidence>
<dbReference type="InterPro" id="IPR036736">
    <property type="entry name" value="ACP-like_sf"/>
</dbReference>
<dbReference type="AlphaFoldDB" id="A0A9P6IPT6"/>
<dbReference type="Proteomes" id="UP000738359">
    <property type="component" value="Unassembled WGS sequence"/>
</dbReference>
<dbReference type="OrthoDB" id="329835at2759"/>
<dbReference type="InterPro" id="IPR006162">
    <property type="entry name" value="Ppantetheine_attach_site"/>
</dbReference>
<evidence type="ECO:0000259" key="5">
    <source>
        <dbReference type="PROSITE" id="PS50075"/>
    </source>
</evidence>
<name>A0A9P6IPT6_MORAP</name>
<feature type="domain" description="Carrier" evidence="5">
    <location>
        <begin position="362"/>
        <end position="436"/>
    </location>
</feature>
<feature type="non-terminal residue" evidence="6">
    <location>
        <position position="504"/>
    </location>
</feature>
<proteinExistence type="inferred from homology"/>
<dbReference type="GO" id="GO:0043041">
    <property type="term" value="P:amino acid activation for nonribosomal peptide biosynthetic process"/>
    <property type="evidence" value="ECO:0007669"/>
    <property type="project" value="TreeGrafter"/>
</dbReference>
<dbReference type="GO" id="GO:0005737">
    <property type="term" value="C:cytoplasm"/>
    <property type="evidence" value="ECO:0007669"/>
    <property type="project" value="TreeGrafter"/>
</dbReference>
<comment type="caution">
    <text evidence="6">The sequence shown here is derived from an EMBL/GenBank/DDBJ whole genome shotgun (WGS) entry which is preliminary data.</text>
</comment>
<dbReference type="GO" id="GO:0016874">
    <property type="term" value="F:ligase activity"/>
    <property type="evidence" value="ECO:0007669"/>
    <property type="project" value="UniProtKB-KW"/>
</dbReference>
<keyword evidence="7" id="KW-1185">Reference proteome</keyword>
<comment type="similarity">
    <text evidence="4">Belongs to the NRP synthetase family.</text>
</comment>
<sequence>YVMYTSGSTGQPKGVMVSHRGIVNLITNSSFVALASDDALAFMNSPSFDPSTYDVWAALAHGARIVVIDRDTTLDPHRLAEKLVREQVTIVNTNNGLLHQYAYLIGDVFSRLKYLIGGSEQGSCKAYSTILQHGGPVRLENQYGPTEATVSATSYTATGALDQLKRLPIGRPISNTRVYVLDKHQNPVAIGVVGELYIGGHGVANGYLNQPELTAERFLPDPFANVQGARMYKTGDLVHYMSDGNLVFVGRNDNQIKIRGFRVELGEIEARLAEHLLVREAVVLALDVNGNNKRLVAYVVAEPNDNLVHTLREHLSVILPEYMIPSAYVRMDAFPLTNNDKIDRRALPEPRSDSLVTHAYVAPQGGHEIALAAIWSDLLKVERAGRHDNFFMLGGHSLLAVRMIESLRRKGFTLFVRALFENPTLHTLATCLRDDQAEAMIPPNTITLATKELTPDLLPLINLTQDDIDLIVNSVPGGVPNIQDIYALSPLQDGILFHHMMATA</sequence>
<dbReference type="InterPro" id="IPR009081">
    <property type="entry name" value="PP-bd_ACP"/>
</dbReference>
<dbReference type="PROSITE" id="PS00012">
    <property type="entry name" value="PHOSPHOPANTETHEINE"/>
    <property type="match status" value="1"/>
</dbReference>
<dbReference type="Pfam" id="PF00501">
    <property type="entry name" value="AMP-binding"/>
    <property type="match status" value="1"/>
</dbReference>
<evidence type="ECO:0000313" key="7">
    <source>
        <dbReference type="Proteomes" id="UP000738359"/>
    </source>
</evidence>
<dbReference type="NCBIfam" id="TIGR01733">
    <property type="entry name" value="AA-adenyl-dom"/>
    <property type="match status" value="1"/>
</dbReference>
<accession>A0A9P6IPT6</accession>
<dbReference type="InterPro" id="IPR010071">
    <property type="entry name" value="AA_adenyl_dom"/>
</dbReference>
<dbReference type="Gene3D" id="2.30.38.10">
    <property type="entry name" value="Luciferase, Domain 3"/>
    <property type="match status" value="1"/>
</dbReference>
<dbReference type="PANTHER" id="PTHR45527:SF1">
    <property type="entry name" value="FATTY ACID SYNTHASE"/>
    <property type="match status" value="1"/>
</dbReference>
<dbReference type="SUPFAM" id="SSF47336">
    <property type="entry name" value="ACP-like"/>
    <property type="match status" value="1"/>
</dbReference>
<evidence type="ECO:0000256" key="2">
    <source>
        <dbReference type="ARBA" id="ARBA00022553"/>
    </source>
</evidence>
<dbReference type="FunFam" id="1.10.1200.10:FF:000016">
    <property type="entry name" value="Non-ribosomal peptide synthase"/>
    <property type="match status" value="1"/>
</dbReference>
<evidence type="ECO:0000256" key="3">
    <source>
        <dbReference type="ARBA" id="ARBA00022598"/>
    </source>
</evidence>
<dbReference type="GO" id="GO:0044550">
    <property type="term" value="P:secondary metabolite biosynthetic process"/>
    <property type="evidence" value="ECO:0007669"/>
    <property type="project" value="TreeGrafter"/>
</dbReference>
<feature type="non-terminal residue" evidence="6">
    <location>
        <position position="1"/>
    </location>
</feature>
<dbReference type="CDD" id="cd05930">
    <property type="entry name" value="A_NRPS"/>
    <property type="match status" value="1"/>
</dbReference>
<keyword evidence="1" id="KW-0596">Phosphopantetheine</keyword>
<dbReference type="InterPro" id="IPR025110">
    <property type="entry name" value="AMP-bd_C"/>
</dbReference>
<keyword evidence="2" id="KW-0597">Phosphoprotein</keyword>
<dbReference type="Gene3D" id="3.30.300.30">
    <property type="match status" value="1"/>
</dbReference>
<dbReference type="FunFam" id="3.30.300.30:FF:000010">
    <property type="entry name" value="Enterobactin synthetase component F"/>
    <property type="match status" value="1"/>
</dbReference>
<dbReference type="PANTHER" id="PTHR45527">
    <property type="entry name" value="NONRIBOSOMAL PEPTIDE SYNTHETASE"/>
    <property type="match status" value="1"/>
</dbReference>
<dbReference type="InterPro" id="IPR000873">
    <property type="entry name" value="AMP-dep_synth/lig_dom"/>
</dbReference>
<keyword evidence="3" id="KW-0436">Ligase</keyword>
<dbReference type="PROSITE" id="PS00455">
    <property type="entry name" value="AMP_BINDING"/>
    <property type="match status" value="1"/>
</dbReference>
<protein>
    <recommendedName>
        <fullName evidence="5">Carrier domain-containing protein</fullName>
    </recommendedName>
</protein>
<dbReference type="Gene3D" id="1.10.1200.10">
    <property type="entry name" value="ACP-like"/>
    <property type="match status" value="1"/>
</dbReference>